<dbReference type="AlphaFoldDB" id="A0A9W6V4R1"/>
<dbReference type="Proteomes" id="UP001165041">
    <property type="component" value="Unassembled WGS sequence"/>
</dbReference>
<proteinExistence type="predicted"/>
<dbReference type="RefSeq" id="WP_285740542.1">
    <property type="nucleotide sequence ID" value="NZ_BSSA01000043.1"/>
</dbReference>
<evidence type="ECO:0000313" key="1">
    <source>
        <dbReference type="EMBL" id="GLW74986.1"/>
    </source>
</evidence>
<evidence type="ECO:0000313" key="2">
    <source>
        <dbReference type="Proteomes" id="UP001165041"/>
    </source>
</evidence>
<gene>
    <name evidence="1" type="ORF">Kpho02_72830</name>
</gene>
<dbReference type="InterPro" id="IPR045677">
    <property type="entry name" value="DUF6197"/>
</dbReference>
<name>A0A9W6V4R1_9ACTN</name>
<sequence>MPLLTATRPTRSTGFDTDAAGLLLVAEVEHYLRSLTPPGRTTVATTAPTARPGGALDLTQLLQAAAPTVAPVAAAGSVLQPWHHPYPLPAPTLTDRLLGRRPVADTTVEEHLDLVAAYIHRHGWTQGQLWAADGAVCILGAQLHVLAHGFGTPYTATRARQRLGNALGRLGHPVPVDRWNDQPGRRASDVHHLLRTAAAHS</sequence>
<organism evidence="1 2">
    <name type="scientific">Kitasatospora phosalacinea</name>
    <dbReference type="NCBI Taxonomy" id="2065"/>
    <lineage>
        <taxon>Bacteria</taxon>
        <taxon>Bacillati</taxon>
        <taxon>Actinomycetota</taxon>
        <taxon>Actinomycetes</taxon>
        <taxon>Kitasatosporales</taxon>
        <taxon>Streptomycetaceae</taxon>
        <taxon>Kitasatospora</taxon>
    </lineage>
</organism>
<protein>
    <submittedName>
        <fullName evidence="1">Uncharacterized protein</fullName>
    </submittedName>
</protein>
<reference evidence="1" key="1">
    <citation type="submission" date="2023-02" db="EMBL/GenBank/DDBJ databases">
        <title>Kitasatospora phosalacinea NBRC 14627.</title>
        <authorList>
            <person name="Ichikawa N."/>
            <person name="Sato H."/>
            <person name="Tonouchi N."/>
        </authorList>
    </citation>
    <scope>NUCLEOTIDE SEQUENCE</scope>
    <source>
        <strain evidence="1">NBRC 14627</strain>
    </source>
</reference>
<dbReference type="EMBL" id="BSSA01000043">
    <property type="protein sequence ID" value="GLW74986.1"/>
    <property type="molecule type" value="Genomic_DNA"/>
</dbReference>
<accession>A0A9W6V4R1</accession>
<dbReference type="Pfam" id="PF19698">
    <property type="entry name" value="DUF6197"/>
    <property type="match status" value="1"/>
</dbReference>
<comment type="caution">
    <text evidence="1">The sequence shown here is derived from an EMBL/GenBank/DDBJ whole genome shotgun (WGS) entry which is preliminary data.</text>
</comment>